<feature type="compositionally biased region" description="Pro residues" evidence="1">
    <location>
        <begin position="34"/>
        <end position="47"/>
    </location>
</feature>
<dbReference type="KEGG" id="aprc:113859030"/>
<dbReference type="AlphaFoldDB" id="A0A8B8KUT6"/>
<reference evidence="3" key="1">
    <citation type="journal article" date="2019" name="Toxins">
        <title>Detection of Abrin-Like and Prepropulchellin-Like Toxin Genes and Transcripts Using Whole Genome Sequencing and Full-Length Transcript Sequencing of Abrus precatorius.</title>
        <authorList>
            <person name="Hovde B.T."/>
            <person name="Daligault H.E."/>
            <person name="Hanschen E.R."/>
            <person name="Kunde Y.A."/>
            <person name="Johnson M.B."/>
            <person name="Starkenburg S.R."/>
            <person name="Johnson S.L."/>
        </authorList>
    </citation>
    <scope>NUCLEOTIDE SEQUENCE [LARGE SCALE GENOMIC DNA]</scope>
</reference>
<evidence type="ECO:0000313" key="4">
    <source>
        <dbReference type="RefSeq" id="XP_027347647.1"/>
    </source>
</evidence>
<proteinExistence type="predicted"/>
<dbReference type="GeneID" id="113859030"/>
<feature type="compositionally biased region" description="Pro residues" evidence="1">
    <location>
        <begin position="92"/>
        <end position="104"/>
    </location>
</feature>
<dbReference type="OrthoDB" id="1922492at2759"/>
<dbReference type="PANTHER" id="PTHR35469:SF4">
    <property type="entry name" value="TRANSMEMBRANE PROTEIN"/>
    <property type="match status" value="1"/>
</dbReference>
<evidence type="ECO:0000256" key="1">
    <source>
        <dbReference type="SAM" id="MobiDB-lite"/>
    </source>
</evidence>
<keyword evidence="3" id="KW-1185">Reference proteome</keyword>
<feature type="region of interest" description="Disordered" evidence="1">
    <location>
        <begin position="1"/>
        <end position="107"/>
    </location>
</feature>
<dbReference type="PANTHER" id="PTHR35469">
    <property type="entry name" value="TRANSMEMBRANE PROTEIN"/>
    <property type="match status" value="1"/>
</dbReference>
<organism evidence="3 4">
    <name type="scientific">Abrus precatorius</name>
    <name type="common">Indian licorice</name>
    <name type="synonym">Glycine abrus</name>
    <dbReference type="NCBI Taxonomy" id="3816"/>
    <lineage>
        <taxon>Eukaryota</taxon>
        <taxon>Viridiplantae</taxon>
        <taxon>Streptophyta</taxon>
        <taxon>Embryophyta</taxon>
        <taxon>Tracheophyta</taxon>
        <taxon>Spermatophyta</taxon>
        <taxon>Magnoliopsida</taxon>
        <taxon>eudicotyledons</taxon>
        <taxon>Gunneridae</taxon>
        <taxon>Pentapetalae</taxon>
        <taxon>rosids</taxon>
        <taxon>fabids</taxon>
        <taxon>Fabales</taxon>
        <taxon>Fabaceae</taxon>
        <taxon>Papilionoideae</taxon>
        <taxon>50 kb inversion clade</taxon>
        <taxon>NPAAA clade</taxon>
        <taxon>indigoferoid/millettioid clade</taxon>
        <taxon>Abreae</taxon>
        <taxon>Abrus</taxon>
    </lineage>
</organism>
<keyword evidence="2" id="KW-0812">Transmembrane</keyword>
<feature type="transmembrane region" description="Helical" evidence="2">
    <location>
        <begin position="130"/>
        <end position="150"/>
    </location>
</feature>
<keyword evidence="2" id="KW-1133">Transmembrane helix</keyword>
<feature type="compositionally biased region" description="Polar residues" evidence="1">
    <location>
        <begin position="52"/>
        <end position="73"/>
    </location>
</feature>
<protein>
    <submittedName>
        <fullName evidence="4">Uncharacterized protein LOC113859030</fullName>
    </submittedName>
</protein>
<name>A0A8B8KUT6_ABRPR</name>
<dbReference type="RefSeq" id="XP_027347647.1">
    <property type="nucleotide sequence ID" value="XM_027491846.1"/>
</dbReference>
<accession>A0A8B8KUT6</accession>
<dbReference type="Proteomes" id="UP000694853">
    <property type="component" value="Unplaced"/>
</dbReference>
<feature type="transmembrane region" description="Helical" evidence="2">
    <location>
        <begin position="162"/>
        <end position="183"/>
    </location>
</feature>
<reference evidence="4" key="2">
    <citation type="submission" date="2025-08" db="UniProtKB">
        <authorList>
            <consortium name="RefSeq"/>
        </authorList>
    </citation>
    <scope>IDENTIFICATION</scope>
    <source>
        <tissue evidence="4">Young leaves</tissue>
    </source>
</reference>
<gene>
    <name evidence="4" type="primary">LOC113859030</name>
</gene>
<evidence type="ECO:0000256" key="2">
    <source>
        <dbReference type="SAM" id="Phobius"/>
    </source>
</evidence>
<sequence>MAEANANNKDNRRRRRILEQGSDRLAFITGRIQTPPPPLPDPHPNTPFPSTVEDSLSTSQNPQPYPSDVSNRKIQAPPFATENEISSVPTSEPEPVPEPQPEPEPVQILPESKPFILPSDITGAINASKVTRLCCSVVMAVLVLSSYLRFSFFDTNFVKSVVGFRPLYLVLLTNLTVVVATIVSRKQRGFGRRTRNTNSSDSQLARALELGLLVKNVADAVFMDCAVYAIVLICGLSLLHT</sequence>
<evidence type="ECO:0000313" key="3">
    <source>
        <dbReference type="Proteomes" id="UP000694853"/>
    </source>
</evidence>
<keyword evidence="2" id="KW-0472">Membrane</keyword>